<keyword evidence="4" id="KW-0997">Cell inner membrane</keyword>
<keyword evidence="3" id="KW-1003">Cell membrane</keyword>
<feature type="transmembrane region" description="Helical" evidence="8">
    <location>
        <begin position="459"/>
        <end position="484"/>
    </location>
</feature>
<feature type="transmembrane region" description="Helical" evidence="8">
    <location>
        <begin position="385"/>
        <end position="409"/>
    </location>
</feature>
<feature type="domain" description="ABC transmembrane type-1" evidence="9">
    <location>
        <begin position="89"/>
        <end position="297"/>
    </location>
</feature>
<feature type="transmembrane region" description="Helical" evidence="8">
    <location>
        <begin position="93"/>
        <end position="115"/>
    </location>
</feature>
<evidence type="ECO:0000256" key="6">
    <source>
        <dbReference type="ARBA" id="ARBA00022989"/>
    </source>
</evidence>
<dbReference type="PANTHER" id="PTHR43357:SF4">
    <property type="entry name" value="INNER MEMBRANE ABC TRANSPORTER PERMEASE PROTEIN YDCV"/>
    <property type="match status" value="1"/>
</dbReference>
<keyword evidence="7 8" id="KW-0472">Membrane</keyword>
<evidence type="ECO:0000256" key="5">
    <source>
        <dbReference type="ARBA" id="ARBA00022692"/>
    </source>
</evidence>
<gene>
    <name evidence="10" type="ORF">C5613_18410</name>
</gene>
<keyword evidence="2 8" id="KW-0813">Transport</keyword>
<dbReference type="Gene3D" id="1.10.3720.10">
    <property type="entry name" value="MetI-like"/>
    <property type="match status" value="2"/>
</dbReference>
<dbReference type="Proteomes" id="UP000239290">
    <property type="component" value="Unassembled WGS sequence"/>
</dbReference>
<protein>
    <submittedName>
        <fullName evidence="10">Iron ABC transporter permease</fullName>
    </submittedName>
</protein>
<feature type="transmembrane region" description="Helical" evidence="8">
    <location>
        <begin position="277"/>
        <end position="296"/>
    </location>
</feature>
<feature type="transmembrane region" description="Helical" evidence="8">
    <location>
        <begin position="327"/>
        <end position="353"/>
    </location>
</feature>
<dbReference type="SUPFAM" id="SSF161098">
    <property type="entry name" value="MetI-like"/>
    <property type="match status" value="2"/>
</dbReference>
<evidence type="ECO:0000256" key="1">
    <source>
        <dbReference type="ARBA" id="ARBA00004429"/>
    </source>
</evidence>
<dbReference type="InterPro" id="IPR000515">
    <property type="entry name" value="MetI-like"/>
</dbReference>
<evidence type="ECO:0000256" key="4">
    <source>
        <dbReference type="ARBA" id="ARBA00022519"/>
    </source>
</evidence>
<evidence type="ECO:0000259" key="9">
    <source>
        <dbReference type="PROSITE" id="PS50928"/>
    </source>
</evidence>
<organism evidence="10 11">
    <name type="scientific">Rhodococcus opacus</name>
    <name type="common">Nocardia opaca</name>
    <dbReference type="NCBI Taxonomy" id="37919"/>
    <lineage>
        <taxon>Bacteria</taxon>
        <taxon>Bacillati</taxon>
        <taxon>Actinomycetota</taxon>
        <taxon>Actinomycetes</taxon>
        <taxon>Mycobacteriales</taxon>
        <taxon>Nocardiaceae</taxon>
        <taxon>Rhodococcus</taxon>
    </lineage>
</organism>
<evidence type="ECO:0000256" key="2">
    <source>
        <dbReference type="ARBA" id="ARBA00022448"/>
    </source>
</evidence>
<evidence type="ECO:0000313" key="10">
    <source>
        <dbReference type="EMBL" id="PQP23520.1"/>
    </source>
</evidence>
<dbReference type="PANTHER" id="PTHR43357">
    <property type="entry name" value="INNER MEMBRANE ABC TRANSPORTER PERMEASE PROTEIN YDCV"/>
    <property type="match status" value="1"/>
</dbReference>
<dbReference type="GO" id="GO:0055085">
    <property type="term" value="P:transmembrane transport"/>
    <property type="evidence" value="ECO:0007669"/>
    <property type="project" value="InterPro"/>
</dbReference>
<dbReference type="Pfam" id="PF00528">
    <property type="entry name" value="BPD_transp_1"/>
    <property type="match status" value="2"/>
</dbReference>
<evidence type="ECO:0000256" key="8">
    <source>
        <dbReference type="RuleBase" id="RU363032"/>
    </source>
</evidence>
<reference evidence="11" key="1">
    <citation type="submission" date="2018-02" db="EMBL/GenBank/DDBJ databases">
        <title>Draft genome sequencing of Rhodococcus opacus KU647198.</title>
        <authorList>
            <person name="Zheng B.-X."/>
        </authorList>
    </citation>
    <scope>NUCLEOTIDE SEQUENCE [LARGE SCALE GENOMIC DNA]</scope>
    <source>
        <strain evidence="11">04-OD7</strain>
    </source>
</reference>
<feature type="transmembrane region" description="Helical" evidence="8">
    <location>
        <begin position="430"/>
        <end position="447"/>
    </location>
</feature>
<dbReference type="PROSITE" id="PS50928">
    <property type="entry name" value="ABC_TM1"/>
    <property type="match status" value="2"/>
</dbReference>
<dbReference type="EMBL" id="PUIO01000020">
    <property type="protein sequence ID" value="PQP23520.1"/>
    <property type="molecule type" value="Genomic_DNA"/>
</dbReference>
<dbReference type="GO" id="GO:0005886">
    <property type="term" value="C:plasma membrane"/>
    <property type="evidence" value="ECO:0007669"/>
    <property type="project" value="UniProtKB-SubCell"/>
</dbReference>
<keyword evidence="5 8" id="KW-0812">Transmembrane</keyword>
<evidence type="ECO:0000256" key="7">
    <source>
        <dbReference type="ARBA" id="ARBA00023136"/>
    </source>
</evidence>
<feature type="transmembrane region" description="Helical" evidence="8">
    <location>
        <begin position="234"/>
        <end position="257"/>
    </location>
</feature>
<feature type="transmembrane region" description="Helical" evidence="8">
    <location>
        <begin position="127"/>
        <end position="151"/>
    </location>
</feature>
<feature type="domain" description="ABC transmembrane type-1" evidence="9">
    <location>
        <begin position="385"/>
        <end position="577"/>
    </location>
</feature>
<feature type="transmembrane region" description="Helical" evidence="8">
    <location>
        <begin position="36"/>
        <end position="60"/>
    </location>
</feature>
<comment type="subcellular location">
    <subcellularLocation>
        <location evidence="1">Cell inner membrane</location>
        <topology evidence="1">Multi-pass membrane protein</topology>
    </subcellularLocation>
    <subcellularLocation>
        <location evidence="8">Cell membrane</location>
        <topology evidence="8">Multi-pass membrane protein</topology>
    </subcellularLocation>
</comment>
<proteinExistence type="inferred from homology"/>
<feature type="transmembrane region" description="Helical" evidence="8">
    <location>
        <begin position="546"/>
        <end position="576"/>
    </location>
</feature>
<dbReference type="InterPro" id="IPR035906">
    <property type="entry name" value="MetI-like_sf"/>
</dbReference>
<dbReference type="CDD" id="cd06261">
    <property type="entry name" value="TM_PBP2"/>
    <property type="match status" value="2"/>
</dbReference>
<feature type="transmembrane region" description="Helical" evidence="8">
    <location>
        <begin position="171"/>
        <end position="192"/>
    </location>
</feature>
<dbReference type="AlphaFoldDB" id="A0A2S8J8Z0"/>
<sequence>MSITTTPTQVKPAQVVPGRADESHARRRLMPTQFSYYLLWIGAMVVIVGPLIPIAIASVWSTPLYEDGGSFTLDNYARLFADASWWRAVRNSLLFAIMTTAGAVVGGTTVAVLVTRTNLPFRRLIGALILIPVALPGLVLILGWSTFWAPFGYGSTWIEIHTPFSIPFDLYSLFGMALVCTSVTAPIVYFFIRGVLTSLDSSLEEAARSSGAKPIRALISVTVPLLRPALLNSAVLVFALALEVLGLGLILGSSAGIEVIGTYLYSNWVEKVPADQGLVSAGALTLLTVVTVLLLVRNKLAGDARRFTTIGGKPKSSMTLDLGKARWVWSAGLLVIFAFGLIAPVIAVLLSAFTTTLSPYINPMTVLTTDNFEQIFSNDLYVESIVNSLLIATVGAAVTTVVIAVLSLVAHRSDFRFRSSLQQGMLWPRAVPGIVTGMAFFWSFAILDPSGGLRATLWAMGLAFAVRNVALAYSAFYPALAAIGEDIERAARTSGATWWRASCGIVLRLARPAMAVSFVLLFVAMLNEYDPAVFLVTPDTPVMGLTMLQLSLTGVGGGVAAFGVIQMVLTFVVLGLGRLMFGVRTRV</sequence>
<evidence type="ECO:0000256" key="3">
    <source>
        <dbReference type="ARBA" id="ARBA00022475"/>
    </source>
</evidence>
<dbReference type="RefSeq" id="WP_105416415.1">
    <property type="nucleotide sequence ID" value="NZ_PUIO01000020.1"/>
</dbReference>
<accession>A0A2S8J8Z0</accession>
<keyword evidence="6 8" id="KW-1133">Transmembrane helix</keyword>
<comment type="caution">
    <text evidence="10">The sequence shown here is derived from an EMBL/GenBank/DDBJ whole genome shotgun (WGS) entry which is preliminary data.</text>
</comment>
<evidence type="ECO:0000313" key="11">
    <source>
        <dbReference type="Proteomes" id="UP000239290"/>
    </source>
</evidence>
<feature type="transmembrane region" description="Helical" evidence="8">
    <location>
        <begin position="505"/>
        <end position="526"/>
    </location>
</feature>
<comment type="similarity">
    <text evidence="8">Belongs to the binding-protein-dependent transport system permease family.</text>
</comment>
<name>A0A2S8J8Z0_RHOOP</name>